<evidence type="ECO:0000256" key="3">
    <source>
        <dbReference type="SAM" id="MobiDB-lite"/>
    </source>
</evidence>
<evidence type="ECO:0000313" key="5">
    <source>
        <dbReference type="Proteomes" id="UP000472262"/>
    </source>
</evidence>
<dbReference type="GeneID" id="107564143"/>
<feature type="compositionally biased region" description="Low complexity" evidence="3">
    <location>
        <begin position="386"/>
        <end position="397"/>
    </location>
</feature>
<gene>
    <name evidence="4" type="primary">iqce</name>
</gene>
<dbReference type="Ensembl" id="ENSSGRT00000004161.1">
    <property type="protein sequence ID" value="ENSSGRP00000003835.1"/>
    <property type="gene ID" value="ENSSGRG00000002343.1"/>
</dbReference>
<proteinExistence type="predicted"/>
<dbReference type="PANTHER" id="PTHR22590:SF3">
    <property type="entry name" value="IQ DOMAIN-CONTAINING PROTEIN E"/>
    <property type="match status" value="1"/>
</dbReference>
<dbReference type="Proteomes" id="UP000472262">
    <property type="component" value="Unassembled WGS sequence"/>
</dbReference>
<reference evidence="4" key="1">
    <citation type="submission" date="2025-08" db="UniProtKB">
        <authorList>
            <consortium name="Ensembl"/>
        </authorList>
    </citation>
    <scope>IDENTIFICATION</scope>
</reference>
<dbReference type="OrthoDB" id="2136082at2759"/>
<organism evidence="4 5">
    <name type="scientific">Sinocyclocheilus grahami</name>
    <name type="common">Dianchi golden-line fish</name>
    <name type="synonym">Barbus grahami</name>
    <dbReference type="NCBI Taxonomy" id="75366"/>
    <lineage>
        <taxon>Eukaryota</taxon>
        <taxon>Metazoa</taxon>
        <taxon>Chordata</taxon>
        <taxon>Craniata</taxon>
        <taxon>Vertebrata</taxon>
        <taxon>Euteleostomi</taxon>
        <taxon>Actinopterygii</taxon>
        <taxon>Neopterygii</taxon>
        <taxon>Teleostei</taxon>
        <taxon>Ostariophysi</taxon>
        <taxon>Cypriniformes</taxon>
        <taxon>Cyprinidae</taxon>
        <taxon>Cyprininae</taxon>
        <taxon>Sinocyclocheilus</taxon>
    </lineage>
</organism>
<dbReference type="AlphaFoldDB" id="A0A672K0C1"/>
<evidence type="ECO:0000256" key="2">
    <source>
        <dbReference type="SAM" id="Coils"/>
    </source>
</evidence>
<dbReference type="CTD" id="23288"/>
<dbReference type="InParanoid" id="A0A672K0C1"/>
<evidence type="ECO:0000256" key="1">
    <source>
        <dbReference type="ARBA" id="ARBA00022737"/>
    </source>
</evidence>
<dbReference type="InterPro" id="IPR052318">
    <property type="entry name" value="CellDiv_DevSignal_Domain"/>
</dbReference>
<dbReference type="PROSITE" id="PS50096">
    <property type="entry name" value="IQ"/>
    <property type="match status" value="1"/>
</dbReference>
<accession>A0A672K0C1</accession>
<keyword evidence="2" id="KW-0175">Coiled coil</keyword>
<name>A0A672K0C1_SINGR</name>
<evidence type="ECO:0000313" key="4">
    <source>
        <dbReference type="Ensembl" id="ENSSGRP00000003835.1"/>
    </source>
</evidence>
<dbReference type="FunCoup" id="A0A672K0C1">
    <property type="interactions" value="1191"/>
</dbReference>
<keyword evidence="1" id="KW-0677">Repeat</keyword>
<sequence>MSVVAGELVTEEEVEDLAEDSLCSSCVSDTEKKSRKKKVSGRPHPSPRSPYLNSANLHLKRTPVASWRTVKGTQLQNYKTSPAGTPKDVWLHLQNDGNGTLSKSPKGADYSVTQTSISITSTPEYLKEALGMKKPKYSCSASNGYVPGTPDFKDKEEMYDEIIDLKKTVQSQKAESDKMKAKLRRLEEESTKKDRQIEQLLDPVKDPEYARGLVDRKTDLRSIINGLKQRILRLEQQCKEKENALSQLQSDLKTTNMQEMKITVETYFEEVQRLQALLESTERSNKAESKNIRRQNKTLSATVLKLTNTVQHLENENQELKKELTLEEMNMMDSLACRAKGYMDWSKQRLVRRILELEKRVEQMKNLQITKASDSQKSPDNKSTESESSNQSDSVNTEMEPSVIKENDVHLREAVKKLGEEKKELQEKLTQRDEEIKQLSAEKDKSLKEVENVLKEQIRKHEGLMQTHRQEMGALTIEINCLKEKLEEERKLRLLQDSSQVRDGSLSLTLTEPLSSSAVIPIEKNRAAKIIQTYWRSHQIQDLVLLQSCLRGHLIRQRQVDGQSQADPKTIPVAMSQSGMNAQAVQEEEVTLLQSVFRAHLKRSTRTMDRASAVTQSASSIHQKKLYLSTPPLLPRGCSQAVFANKIQTSGVTQNNSEETAEELHPANNDKMTRQELHDKSSIPAVLKIHQQQQANEIPNTVDSDDSDDIIVSPSKPMRKREKCLSPSSANDLI</sequence>
<keyword evidence="5" id="KW-1185">Reference proteome</keyword>
<dbReference type="OMA" id="TLISKCQ"/>
<feature type="coiled-coil region" evidence="2">
    <location>
        <begin position="155"/>
        <end position="367"/>
    </location>
</feature>
<feature type="region of interest" description="Disordered" evidence="3">
    <location>
        <begin position="26"/>
        <end position="54"/>
    </location>
</feature>
<evidence type="ECO:0008006" key="6">
    <source>
        <dbReference type="Google" id="ProtNLM"/>
    </source>
</evidence>
<reference evidence="4" key="2">
    <citation type="submission" date="2025-09" db="UniProtKB">
        <authorList>
            <consortium name="Ensembl"/>
        </authorList>
    </citation>
    <scope>IDENTIFICATION</scope>
</reference>
<feature type="region of interest" description="Disordered" evidence="3">
    <location>
        <begin position="367"/>
        <end position="407"/>
    </location>
</feature>
<protein>
    <recommendedName>
        <fullName evidence="6">IQ domain-containing protein E</fullName>
    </recommendedName>
</protein>
<dbReference type="RefSeq" id="XP_016104641.1">
    <property type="nucleotide sequence ID" value="XM_016249155.1"/>
</dbReference>
<feature type="compositionally biased region" description="Polar residues" evidence="3">
    <location>
        <begin position="367"/>
        <end position="376"/>
    </location>
</feature>
<feature type="region of interest" description="Disordered" evidence="3">
    <location>
        <begin position="694"/>
        <end position="734"/>
    </location>
</feature>
<dbReference type="KEGG" id="sgh:107564143"/>
<feature type="coiled-coil region" evidence="2">
    <location>
        <begin position="408"/>
        <end position="492"/>
    </location>
</feature>
<dbReference type="PANTHER" id="PTHR22590">
    <property type="entry name" value="MYOSIN MOTOR DOMAIN-CONTAINING PROTEIN"/>
    <property type="match status" value="1"/>
</dbReference>